<evidence type="ECO:0000256" key="7">
    <source>
        <dbReference type="ARBA" id="ARBA00022833"/>
    </source>
</evidence>
<evidence type="ECO:0000256" key="2">
    <source>
        <dbReference type="ARBA" id="ARBA00004123"/>
    </source>
</evidence>
<evidence type="ECO:0000256" key="6">
    <source>
        <dbReference type="ARBA" id="ARBA00022771"/>
    </source>
</evidence>
<feature type="region of interest" description="Disordered" evidence="13">
    <location>
        <begin position="396"/>
        <end position="428"/>
    </location>
</feature>
<dbReference type="FunFam" id="3.30.160.60:FF:000966">
    <property type="entry name" value="ZFP90 zinc finger protein"/>
    <property type="match status" value="1"/>
</dbReference>
<dbReference type="KEGG" id="ipu:108280451"/>
<evidence type="ECO:0000259" key="14">
    <source>
        <dbReference type="PROSITE" id="PS50157"/>
    </source>
</evidence>
<comment type="similarity">
    <text evidence="3">Belongs to the krueppel C2H2-type zinc-finger protein family.</text>
</comment>
<reference evidence="16" key="2">
    <citation type="submission" date="2025-08" db="UniProtKB">
        <authorList>
            <consortium name="RefSeq"/>
        </authorList>
    </citation>
    <scope>IDENTIFICATION</scope>
    <source>
        <tissue evidence="16">Blood</tissue>
    </source>
</reference>
<dbReference type="SUPFAM" id="SSF57667">
    <property type="entry name" value="beta-beta-alpha zinc fingers"/>
    <property type="match status" value="3"/>
</dbReference>
<keyword evidence="9" id="KW-0238">DNA-binding</keyword>
<evidence type="ECO:0000256" key="11">
    <source>
        <dbReference type="ARBA" id="ARBA00023242"/>
    </source>
</evidence>
<keyword evidence="6 12" id="KW-0863">Zinc-finger</keyword>
<organism evidence="15 16">
    <name type="scientific">Ictalurus punctatus</name>
    <name type="common">Channel catfish</name>
    <name type="synonym">Silurus punctatus</name>
    <dbReference type="NCBI Taxonomy" id="7998"/>
    <lineage>
        <taxon>Eukaryota</taxon>
        <taxon>Metazoa</taxon>
        <taxon>Chordata</taxon>
        <taxon>Craniata</taxon>
        <taxon>Vertebrata</taxon>
        <taxon>Euteleostomi</taxon>
        <taxon>Actinopterygii</taxon>
        <taxon>Neopterygii</taxon>
        <taxon>Teleostei</taxon>
        <taxon>Ostariophysi</taxon>
        <taxon>Siluriformes</taxon>
        <taxon>Ictaluridae</taxon>
        <taxon>Ictalurus</taxon>
    </lineage>
</organism>
<keyword evidence="4" id="KW-0479">Metal-binding</keyword>
<dbReference type="InterPro" id="IPR036236">
    <property type="entry name" value="Znf_C2H2_sf"/>
</dbReference>
<evidence type="ECO:0000256" key="4">
    <source>
        <dbReference type="ARBA" id="ARBA00022723"/>
    </source>
</evidence>
<evidence type="ECO:0000256" key="9">
    <source>
        <dbReference type="ARBA" id="ARBA00023125"/>
    </source>
</evidence>
<dbReference type="PANTHER" id="PTHR24394">
    <property type="entry name" value="ZINC FINGER PROTEIN"/>
    <property type="match status" value="1"/>
</dbReference>
<keyword evidence="15" id="KW-1185">Reference proteome</keyword>
<feature type="domain" description="C2H2-type" evidence="14">
    <location>
        <begin position="608"/>
        <end position="635"/>
    </location>
</feature>
<feature type="region of interest" description="Disordered" evidence="13">
    <location>
        <begin position="76"/>
        <end position="188"/>
    </location>
</feature>
<evidence type="ECO:0000256" key="13">
    <source>
        <dbReference type="SAM" id="MobiDB-lite"/>
    </source>
</evidence>
<dbReference type="InterPro" id="IPR013087">
    <property type="entry name" value="Znf_C2H2_type"/>
</dbReference>
<dbReference type="AlphaFoldDB" id="A0A2D0T7S9"/>
<accession>A0A2D0T7S9</accession>
<feature type="domain" description="C2H2-type" evidence="14">
    <location>
        <begin position="580"/>
        <end position="607"/>
    </location>
</feature>
<evidence type="ECO:0000256" key="8">
    <source>
        <dbReference type="ARBA" id="ARBA00023015"/>
    </source>
</evidence>
<dbReference type="GO" id="GO:0003677">
    <property type="term" value="F:DNA binding"/>
    <property type="evidence" value="ECO:0007669"/>
    <property type="project" value="UniProtKB-KW"/>
</dbReference>
<keyword evidence="7" id="KW-0862">Zinc</keyword>
<dbReference type="PROSITE" id="PS00028">
    <property type="entry name" value="ZINC_FINGER_C2H2_1"/>
    <property type="match status" value="4"/>
</dbReference>
<evidence type="ECO:0000256" key="1">
    <source>
        <dbReference type="ARBA" id="ARBA00003767"/>
    </source>
</evidence>
<evidence type="ECO:0000256" key="10">
    <source>
        <dbReference type="ARBA" id="ARBA00023163"/>
    </source>
</evidence>
<evidence type="ECO:0000256" key="5">
    <source>
        <dbReference type="ARBA" id="ARBA00022737"/>
    </source>
</evidence>
<name>A0A2D0T7S9_ICTPU</name>
<dbReference type="FunFam" id="3.30.160.60:FF:001498">
    <property type="entry name" value="Zinc finger protein 404"/>
    <property type="match status" value="2"/>
</dbReference>
<keyword evidence="11" id="KW-0539">Nucleus</keyword>
<evidence type="ECO:0000313" key="16">
    <source>
        <dbReference type="RefSeq" id="XP_017350901.1"/>
    </source>
</evidence>
<sequence length="657" mass="73716">MDNMSSGVALQKQIATIMDELAKAAVAEISKVVDDGVVMLRLEICEREHEIDSLKRNLQMVSEELRETRRALVRQCVSAARPRPPLKGAKENDQRDEEREPEIEDSDRPSDDASASRVVVKLESMDDEQAVEDGNQCTRTEPDLHSGSADDDQLAQVWSSENNTEMHDPHFYSKHDQSQHESEHCSKVEQNYDSLGSRVETQGLSGEEELSADSLHAVTDDLLRAQPRSHTHNALVHPPPDCQGDFGTFALSIASRGRPTVGAASQKRRFACAFCSKSFDRLSHLDRHQRIHTGEKPFSCMLCGRCFTQKSSLKSHLKTHRGFTGDLDAASLLPSENNLFTDEWNMATHCEEQIAHNFDQNTEEPNSHSSYLSQDGAHFINTDEESMHQAYEDQKIRNLPAGKNNKPADLPDLYEKNGQEEEDDEDQVLSDCRLDEPRHSGSESALDEEDAQAHSLNAASLGKDSMESDCVSITEQTSAQNQRRLESTSTVLHTWGVSEAKSVAVNQIHVKEEEEYASRLDEEESKPNPEASYDPNTASPLDQNLTADALRTTETAAVPDFPYDTLPRRRHILNGRERRFLCVLCGKSFDRLSHLDRHQRVHTGEKPYSCGTCGRSFTQKSSLKGHMRTHTGERGFSCSLCGMSFPTRASRYRHHCN</sequence>
<dbReference type="OrthoDB" id="6077919at2759"/>
<feature type="region of interest" description="Disordered" evidence="13">
    <location>
        <begin position="515"/>
        <end position="542"/>
    </location>
</feature>
<proteinExistence type="inferred from homology"/>
<feature type="compositionally biased region" description="Basic and acidic residues" evidence="13">
    <location>
        <begin position="88"/>
        <end position="98"/>
    </location>
</feature>
<dbReference type="GeneID" id="108280451"/>
<feature type="compositionally biased region" description="Basic and acidic residues" evidence="13">
    <location>
        <begin position="164"/>
        <end position="187"/>
    </location>
</feature>
<dbReference type="RefSeq" id="XP_017350901.1">
    <property type="nucleotide sequence ID" value="XM_017495412.3"/>
</dbReference>
<dbReference type="GO" id="GO:0005634">
    <property type="term" value="C:nucleus"/>
    <property type="evidence" value="ECO:0007669"/>
    <property type="project" value="UniProtKB-SubCell"/>
</dbReference>
<dbReference type="Gene3D" id="3.30.160.60">
    <property type="entry name" value="Classic Zinc Finger"/>
    <property type="match status" value="5"/>
</dbReference>
<dbReference type="GO" id="GO:0008270">
    <property type="term" value="F:zinc ion binding"/>
    <property type="evidence" value="ECO:0007669"/>
    <property type="project" value="UniProtKB-KW"/>
</dbReference>
<dbReference type="Pfam" id="PF00096">
    <property type="entry name" value="zf-C2H2"/>
    <property type="match status" value="4"/>
</dbReference>
<keyword evidence="8" id="KW-0805">Transcription regulation</keyword>
<comment type="subcellular location">
    <subcellularLocation>
        <location evidence="2">Nucleus</location>
    </subcellularLocation>
</comment>
<protein>
    <submittedName>
        <fullName evidence="16">Oocyte zinc finger protein XlCOF8.4</fullName>
    </submittedName>
</protein>
<dbReference type="PANTHER" id="PTHR24394:SF29">
    <property type="entry name" value="MYONEURIN"/>
    <property type="match status" value="1"/>
</dbReference>
<keyword evidence="5" id="KW-0677">Repeat</keyword>
<dbReference type="GO" id="GO:0045596">
    <property type="term" value="P:negative regulation of cell differentiation"/>
    <property type="evidence" value="ECO:0007669"/>
    <property type="project" value="UniProtKB-ARBA"/>
</dbReference>
<reference evidence="15" key="1">
    <citation type="journal article" date="2016" name="Nat. Commun.">
        <title>The channel catfish genome sequence provides insights into the evolution of scale formation in teleosts.</title>
        <authorList>
            <person name="Liu Z."/>
            <person name="Liu S."/>
            <person name="Yao J."/>
            <person name="Bao L."/>
            <person name="Zhang J."/>
            <person name="Li Y."/>
            <person name="Jiang C."/>
            <person name="Sun L."/>
            <person name="Wang R."/>
            <person name="Zhang Y."/>
            <person name="Zhou T."/>
            <person name="Zeng Q."/>
            <person name="Fu Q."/>
            <person name="Gao S."/>
            <person name="Li N."/>
            <person name="Koren S."/>
            <person name="Jiang Y."/>
            <person name="Zimin A."/>
            <person name="Xu P."/>
            <person name="Phillippy A.M."/>
            <person name="Geng X."/>
            <person name="Song L."/>
            <person name="Sun F."/>
            <person name="Li C."/>
            <person name="Wang X."/>
            <person name="Chen A."/>
            <person name="Jin Y."/>
            <person name="Yuan Z."/>
            <person name="Yang Y."/>
            <person name="Tan S."/>
            <person name="Peatman E."/>
            <person name="Lu J."/>
            <person name="Qin Z."/>
            <person name="Dunham R."/>
            <person name="Li Z."/>
            <person name="Sonstegard T."/>
            <person name="Feng J."/>
            <person name="Danzmann R.G."/>
            <person name="Schroeder S."/>
            <person name="Scheffler B."/>
            <person name="Duke M.V."/>
            <person name="Ballard L."/>
            <person name="Kucuktas H."/>
            <person name="Kaltenboeck L."/>
            <person name="Liu H."/>
            <person name="Armbruster J."/>
            <person name="Xie Y."/>
            <person name="Kirby M.L."/>
            <person name="Tian Y."/>
            <person name="Flanagan M.E."/>
            <person name="Mu W."/>
            <person name="Waldbieser G.C."/>
        </authorList>
    </citation>
    <scope>NUCLEOTIDE SEQUENCE [LARGE SCALE GENOMIC DNA]</scope>
    <source>
        <strain evidence="15">SDA103</strain>
    </source>
</reference>
<feature type="domain" description="C2H2-type" evidence="14">
    <location>
        <begin position="298"/>
        <end position="322"/>
    </location>
</feature>
<evidence type="ECO:0000256" key="3">
    <source>
        <dbReference type="ARBA" id="ARBA00006991"/>
    </source>
</evidence>
<dbReference type="SMART" id="SM00355">
    <property type="entry name" value="ZnF_C2H2"/>
    <property type="match status" value="5"/>
</dbReference>
<feature type="domain" description="C2H2-type" evidence="14">
    <location>
        <begin position="270"/>
        <end position="297"/>
    </location>
</feature>
<keyword evidence="10" id="KW-0804">Transcription</keyword>
<gene>
    <name evidence="16" type="primary">LOC108280451</name>
</gene>
<dbReference type="FunFam" id="3.30.160.60:FF:000912">
    <property type="entry name" value="Zinc finger protein 660"/>
    <property type="match status" value="1"/>
</dbReference>
<comment type="function">
    <text evidence="1">May be involved in transcriptional regulation.</text>
</comment>
<evidence type="ECO:0000313" key="15">
    <source>
        <dbReference type="Proteomes" id="UP000221080"/>
    </source>
</evidence>
<evidence type="ECO:0000256" key="12">
    <source>
        <dbReference type="PROSITE-ProRule" id="PRU00042"/>
    </source>
</evidence>
<dbReference type="Proteomes" id="UP000221080">
    <property type="component" value="Chromosome 20"/>
</dbReference>
<dbReference type="PROSITE" id="PS50157">
    <property type="entry name" value="ZINC_FINGER_C2H2_2"/>
    <property type="match status" value="4"/>
</dbReference>